<evidence type="ECO:0000313" key="2">
    <source>
        <dbReference type="EMBL" id="AJO22216.1"/>
    </source>
</evidence>
<reference evidence="4" key="2">
    <citation type="submission" date="2015-01" db="EMBL/GenBank/DDBJ databases">
        <title>Comparative genome analysis of Bacillus coagulans HM-08, Clostridium butyricum HM-68, Bacillus subtilis HM-66 and Bacillus paralicheniformis BL-09.</title>
        <authorList>
            <person name="Zhang H."/>
        </authorList>
    </citation>
    <scope>NUCLEOTIDE SEQUENCE [LARGE SCALE GENOMIC DNA]</scope>
    <source>
        <strain evidence="4">HM-08</strain>
    </source>
</reference>
<dbReference type="InterPro" id="IPR052539">
    <property type="entry name" value="MGD_biosynthesis_adapter"/>
</dbReference>
<name>A0A0C5C5Y9_HEYCO</name>
<dbReference type="NCBIfam" id="TIGR00176">
    <property type="entry name" value="mobB"/>
    <property type="match status" value="1"/>
</dbReference>
<dbReference type="InterPro" id="IPR027417">
    <property type="entry name" value="P-loop_NTPase"/>
</dbReference>
<evidence type="ECO:0000313" key="5">
    <source>
        <dbReference type="Proteomes" id="UP000070376"/>
    </source>
</evidence>
<gene>
    <name evidence="3" type="ORF">HMPREF3213_03487</name>
    <name evidence="2" type="ORF">SB48_HM08orf02246</name>
</gene>
<protein>
    <submittedName>
        <fullName evidence="3">Molybdopterin-guanine dinucleotide biosynthesis protein B</fullName>
    </submittedName>
</protein>
<feature type="domain" description="Molybdopterin-guanine dinucleotide biosynthesis protein B (MobB)" evidence="1">
    <location>
        <begin position="3"/>
        <end position="123"/>
    </location>
</feature>
<dbReference type="Proteomes" id="UP000032024">
    <property type="component" value="Chromosome"/>
</dbReference>
<reference evidence="3" key="4">
    <citation type="submission" date="2016-01" db="EMBL/GenBank/DDBJ databases">
        <authorList>
            <person name="Oliw E.H."/>
        </authorList>
    </citation>
    <scope>NUCLEOTIDE SEQUENCE [LARGE SCALE GENOMIC DNA]</scope>
    <source>
        <strain evidence="3">GED7749B</strain>
    </source>
</reference>
<dbReference type="SUPFAM" id="SSF52540">
    <property type="entry name" value="P-loop containing nucleoside triphosphate hydrolases"/>
    <property type="match status" value="1"/>
</dbReference>
<dbReference type="InterPro" id="IPR004435">
    <property type="entry name" value="MobB_dom"/>
</dbReference>
<reference evidence="2" key="1">
    <citation type="submission" date="2015-01" db="EMBL/GenBank/DDBJ databases">
        <title>Comparative genome analysis of Bacillus coagulans HM-08, Clostridium butyricum HM-68, Bacillus subtilis HM-66 and Bacillus licheniformis BL-09.</title>
        <authorList>
            <person name="Zhang H."/>
        </authorList>
    </citation>
    <scope>NUCLEOTIDE SEQUENCE [LARGE SCALE GENOMIC DNA]</scope>
    <source>
        <strain evidence="2">HM-08</strain>
    </source>
</reference>
<keyword evidence="4" id="KW-1185">Reference proteome</keyword>
<dbReference type="STRING" id="1398.AB434_3843"/>
<dbReference type="GO" id="GO:0006777">
    <property type="term" value="P:Mo-molybdopterin cofactor biosynthetic process"/>
    <property type="evidence" value="ECO:0007669"/>
    <property type="project" value="InterPro"/>
</dbReference>
<dbReference type="EMBL" id="LRPN01000180">
    <property type="protein sequence ID" value="KWZ77005.1"/>
    <property type="molecule type" value="Genomic_DNA"/>
</dbReference>
<proteinExistence type="predicted"/>
<dbReference type="PANTHER" id="PTHR40072">
    <property type="entry name" value="MOLYBDOPTERIN-GUANINE DINUCLEOTIDE BIOSYNTHESIS ADAPTER PROTEIN-RELATED"/>
    <property type="match status" value="1"/>
</dbReference>
<dbReference type="Gene3D" id="3.40.50.300">
    <property type="entry name" value="P-loop containing nucleotide triphosphate hydrolases"/>
    <property type="match status" value="1"/>
</dbReference>
<evidence type="ECO:0000313" key="4">
    <source>
        <dbReference type="Proteomes" id="UP000032024"/>
    </source>
</evidence>
<dbReference type="AlphaFoldDB" id="A0A0C5C5Y9"/>
<dbReference type="PANTHER" id="PTHR40072:SF1">
    <property type="entry name" value="MOLYBDOPTERIN-GUANINE DINUCLEOTIDE BIOSYNTHESIS ADAPTER PROTEIN"/>
    <property type="match status" value="1"/>
</dbReference>
<organism evidence="3 5">
    <name type="scientific">Heyndrickxia coagulans</name>
    <name type="common">Weizmannia coagulans</name>
    <dbReference type="NCBI Taxonomy" id="1398"/>
    <lineage>
        <taxon>Bacteria</taxon>
        <taxon>Bacillati</taxon>
        <taxon>Bacillota</taxon>
        <taxon>Bacilli</taxon>
        <taxon>Bacillales</taxon>
        <taxon>Bacillaceae</taxon>
        <taxon>Heyndrickxia</taxon>
    </lineage>
</organism>
<dbReference type="Proteomes" id="UP000070376">
    <property type="component" value="Unassembled WGS sequence"/>
</dbReference>
<dbReference type="GeneID" id="93259204"/>
<evidence type="ECO:0000259" key="1">
    <source>
        <dbReference type="Pfam" id="PF03205"/>
    </source>
</evidence>
<evidence type="ECO:0000313" key="3">
    <source>
        <dbReference type="EMBL" id="KWZ77005.1"/>
    </source>
</evidence>
<dbReference type="EMBL" id="CP010525">
    <property type="protein sequence ID" value="AJO22216.1"/>
    <property type="molecule type" value="Genomic_DNA"/>
</dbReference>
<accession>A0A0C5C5Y9</accession>
<dbReference type="GO" id="GO:0005525">
    <property type="term" value="F:GTP binding"/>
    <property type="evidence" value="ECO:0007669"/>
    <property type="project" value="InterPro"/>
</dbReference>
<sequence length="160" mass="17596">MKILQIAGRKDSGKTALAELWTRVLADNGYRVGTLKHHGHGGKPLLAPGKDSTRHFEAGAQAAGVEGDGLFVLAVHVDQGLALEQLIGWYETLPLDLLLIEGYKYAPYPKVVCLRDEQDRDLLSLPNVRAAFSLNPALSGCIKLFDRKSCIEWVEAFLKE</sequence>
<dbReference type="RefSeq" id="WP_014097707.1">
    <property type="nucleotide sequence ID" value="NZ_CP010525.1"/>
</dbReference>
<dbReference type="Pfam" id="PF03205">
    <property type="entry name" value="MobB"/>
    <property type="match status" value="1"/>
</dbReference>
<dbReference type="PATRIC" id="fig|1398.21.peg.3957"/>
<reference evidence="5" key="3">
    <citation type="submission" date="2016-01" db="EMBL/GenBank/DDBJ databases">
        <authorList>
            <person name="Mitreva M."/>
            <person name="Pepin K.H."/>
            <person name="Mihindukulasuriya K.A."/>
            <person name="Fulton R."/>
            <person name="Fronick C."/>
            <person name="O'Laughlin M."/>
            <person name="Miner T."/>
            <person name="Herter B."/>
            <person name="Rosa B.A."/>
            <person name="Cordes M."/>
            <person name="Tomlinson C."/>
            <person name="Wollam A."/>
            <person name="Palsikar V.B."/>
            <person name="Mardis E.R."/>
            <person name="Wilson R.K."/>
        </authorList>
    </citation>
    <scope>NUCLEOTIDE SEQUENCE [LARGE SCALE GENOMIC DNA]</scope>
    <source>
        <strain evidence="5">GED7749B</strain>
    </source>
</reference>